<keyword evidence="3" id="KW-1185">Reference proteome</keyword>
<dbReference type="AlphaFoldDB" id="A0A4C1TQB6"/>
<sequence length="80" mass="9115">MEKETERMETDAGFTMFRIHRGKRQCKPSENMTMSPPLMDTRNSKGDTSALSTSWIGIRCLTKGERSEEEGSGVMKEKVR</sequence>
<dbReference type="EMBL" id="BGZK01000077">
    <property type="protein sequence ID" value="GBP16170.1"/>
    <property type="molecule type" value="Genomic_DNA"/>
</dbReference>
<accession>A0A4C1TQB6</accession>
<feature type="region of interest" description="Disordered" evidence="1">
    <location>
        <begin position="21"/>
        <end position="51"/>
    </location>
</feature>
<name>A0A4C1TQB6_EUMVA</name>
<evidence type="ECO:0000313" key="2">
    <source>
        <dbReference type="EMBL" id="GBP16170.1"/>
    </source>
</evidence>
<comment type="caution">
    <text evidence="2">The sequence shown here is derived from an EMBL/GenBank/DDBJ whole genome shotgun (WGS) entry which is preliminary data.</text>
</comment>
<evidence type="ECO:0000256" key="1">
    <source>
        <dbReference type="SAM" id="MobiDB-lite"/>
    </source>
</evidence>
<evidence type="ECO:0000313" key="3">
    <source>
        <dbReference type="Proteomes" id="UP000299102"/>
    </source>
</evidence>
<organism evidence="2 3">
    <name type="scientific">Eumeta variegata</name>
    <name type="common">Bagworm moth</name>
    <name type="synonym">Eumeta japonica</name>
    <dbReference type="NCBI Taxonomy" id="151549"/>
    <lineage>
        <taxon>Eukaryota</taxon>
        <taxon>Metazoa</taxon>
        <taxon>Ecdysozoa</taxon>
        <taxon>Arthropoda</taxon>
        <taxon>Hexapoda</taxon>
        <taxon>Insecta</taxon>
        <taxon>Pterygota</taxon>
        <taxon>Neoptera</taxon>
        <taxon>Endopterygota</taxon>
        <taxon>Lepidoptera</taxon>
        <taxon>Glossata</taxon>
        <taxon>Ditrysia</taxon>
        <taxon>Tineoidea</taxon>
        <taxon>Psychidae</taxon>
        <taxon>Oiketicinae</taxon>
        <taxon>Eumeta</taxon>
    </lineage>
</organism>
<reference evidence="2 3" key="1">
    <citation type="journal article" date="2019" name="Commun. Biol.">
        <title>The bagworm genome reveals a unique fibroin gene that provides high tensile strength.</title>
        <authorList>
            <person name="Kono N."/>
            <person name="Nakamura H."/>
            <person name="Ohtoshi R."/>
            <person name="Tomita M."/>
            <person name="Numata K."/>
            <person name="Arakawa K."/>
        </authorList>
    </citation>
    <scope>NUCLEOTIDE SEQUENCE [LARGE SCALE GENOMIC DNA]</scope>
</reference>
<dbReference type="Proteomes" id="UP000299102">
    <property type="component" value="Unassembled WGS sequence"/>
</dbReference>
<protein>
    <submittedName>
        <fullName evidence="2">Uncharacterized protein</fullName>
    </submittedName>
</protein>
<gene>
    <name evidence="2" type="ORF">EVAR_9887_1</name>
</gene>
<proteinExistence type="predicted"/>